<gene>
    <name evidence="6" type="ORF">O4H49_09950</name>
</gene>
<reference evidence="6" key="1">
    <citation type="submission" date="2022-12" db="EMBL/GenBank/DDBJ databases">
        <title>Bacterial isolates from different developmental stages of Nematostella vectensis.</title>
        <authorList>
            <person name="Fraune S."/>
        </authorList>
    </citation>
    <scope>NUCLEOTIDE SEQUENCE</scope>
    <source>
        <strain evidence="6">G21630-S1</strain>
    </source>
</reference>
<dbReference type="PANTHER" id="PTHR30419">
    <property type="entry name" value="HTH-TYPE TRANSCRIPTIONAL REGULATOR YBHD"/>
    <property type="match status" value="1"/>
</dbReference>
<evidence type="ECO:0000256" key="2">
    <source>
        <dbReference type="ARBA" id="ARBA00023015"/>
    </source>
</evidence>
<evidence type="ECO:0000256" key="3">
    <source>
        <dbReference type="ARBA" id="ARBA00023125"/>
    </source>
</evidence>
<sequence>MSHLDLDLRALDIFVTVVEAGGMTAASQQKGITQSAVSQAVGGLEKKMNVKLMDRAVRPPALTPAGRTLFDRAKSLLDTARETSFMVRAHQQRSLPRLNVGMVDSFGITVGPHLVKELMDEALEWSVWSGLTKLHVKRLFTREVDVVITEGSVETEERIISHRLLREPFVLALPVGYTKKIESLKELSEDIPLVRYSSRSLTGINIETHLRRLGIEARRRFEFDTADATLAMVAVGIGWAITTPLCLLQAKTHLPSIRCEPLPGPAFSRSLMLATRRHELESLQKMISKKSCEILEQRCLPEISRFAPWVIEKMRVGEKVV</sequence>
<dbReference type="Pfam" id="PF00126">
    <property type="entry name" value="HTH_1"/>
    <property type="match status" value="1"/>
</dbReference>
<evidence type="ECO:0000256" key="1">
    <source>
        <dbReference type="ARBA" id="ARBA00009437"/>
    </source>
</evidence>
<dbReference type="Pfam" id="PF03466">
    <property type="entry name" value="LysR_substrate"/>
    <property type="match status" value="1"/>
</dbReference>
<dbReference type="EMBL" id="JAPWGY010000003">
    <property type="protein sequence ID" value="MCZ4281100.1"/>
    <property type="molecule type" value="Genomic_DNA"/>
</dbReference>
<accession>A0ABT4LJH8</accession>
<dbReference type="InterPro" id="IPR036390">
    <property type="entry name" value="WH_DNA-bd_sf"/>
</dbReference>
<dbReference type="SUPFAM" id="SSF53850">
    <property type="entry name" value="Periplasmic binding protein-like II"/>
    <property type="match status" value="1"/>
</dbReference>
<dbReference type="Proteomes" id="UP001069802">
    <property type="component" value="Unassembled WGS sequence"/>
</dbReference>
<evidence type="ECO:0000259" key="5">
    <source>
        <dbReference type="PROSITE" id="PS50931"/>
    </source>
</evidence>
<keyword evidence="3" id="KW-0238">DNA-binding</keyword>
<evidence type="ECO:0000256" key="4">
    <source>
        <dbReference type="ARBA" id="ARBA00023163"/>
    </source>
</evidence>
<dbReference type="InterPro" id="IPR005119">
    <property type="entry name" value="LysR_subst-bd"/>
</dbReference>
<dbReference type="Gene3D" id="3.40.190.10">
    <property type="entry name" value="Periplasmic binding protein-like II"/>
    <property type="match status" value="2"/>
</dbReference>
<dbReference type="Gene3D" id="1.10.10.10">
    <property type="entry name" value="Winged helix-like DNA-binding domain superfamily/Winged helix DNA-binding domain"/>
    <property type="match status" value="1"/>
</dbReference>
<dbReference type="RefSeq" id="WP_269423280.1">
    <property type="nucleotide sequence ID" value="NZ_JAPWGY010000003.1"/>
</dbReference>
<proteinExistence type="inferred from homology"/>
<name>A0ABT4LJH8_9PROT</name>
<organism evidence="6 7">
    <name type="scientific">Kiloniella laminariae</name>
    <dbReference type="NCBI Taxonomy" id="454162"/>
    <lineage>
        <taxon>Bacteria</taxon>
        <taxon>Pseudomonadati</taxon>
        <taxon>Pseudomonadota</taxon>
        <taxon>Alphaproteobacteria</taxon>
        <taxon>Rhodospirillales</taxon>
        <taxon>Kiloniellaceae</taxon>
        <taxon>Kiloniella</taxon>
    </lineage>
</organism>
<keyword evidence="4" id="KW-0804">Transcription</keyword>
<keyword evidence="2" id="KW-0805">Transcription regulation</keyword>
<comment type="caution">
    <text evidence="6">The sequence shown here is derived from an EMBL/GenBank/DDBJ whole genome shotgun (WGS) entry which is preliminary data.</text>
</comment>
<keyword evidence="7" id="KW-1185">Reference proteome</keyword>
<protein>
    <submittedName>
        <fullName evidence="6">LysR family transcriptional regulator</fullName>
    </submittedName>
</protein>
<evidence type="ECO:0000313" key="6">
    <source>
        <dbReference type="EMBL" id="MCZ4281100.1"/>
    </source>
</evidence>
<dbReference type="InterPro" id="IPR050950">
    <property type="entry name" value="HTH-type_LysR_regulators"/>
</dbReference>
<dbReference type="PROSITE" id="PS50931">
    <property type="entry name" value="HTH_LYSR"/>
    <property type="match status" value="1"/>
</dbReference>
<feature type="domain" description="HTH lysR-type" evidence="5">
    <location>
        <begin position="6"/>
        <end position="63"/>
    </location>
</feature>
<dbReference type="CDD" id="cd05466">
    <property type="entry name" value="PBP2_LTTR_substrate"/>
    <property type="match status" value="1"/>
</dbReference>
<dbReference type="InterPro" id="IPR000847">
    <property type="entry name" value="LysR_HTH_N"/>
</dbReference>
<dbReference type="InterPro" id="IPR036388">
    <property type="entry name" value="WH-like_DNA-bd_sf"/>
</dbReference>
<comment type="similarity">
    <text evidence="1">Belongs to the LysR transcriptional regulatory family.</text>
</comment>
<dbReference type="SUPFAM" id="SSF46785">
    <property type="entry name" value="Winged helix' DNA-binding domain"/>
    <property type="match status" value="1"/>
</dbReference>
<evidence type="ECO:0000313" key="7">
    <source>
        <dbReference type="Proteomes" id="UP001069802"/>
    </source>
</evidence>